<name>A0A382ZFC0_9ZZZZ</name>
<accession>A0A382ZFC0</accession>
<protein>
    <submittedName>
        <fullName evidence="1">Uncharacterized protein</fullName>
    </submittedName>
</protein>
<evidence type="ECO:0000313" key="1">
    <source>
        <dbReference type="EMBL" id="SVD94207.1"/>
    </source>
</evidence>
<dbReference type="AlphaFoldDB" id="A0A382ZFC0"/>
<organism evidence="1">
    <name type="scientific">marine metagenome</name>
    <dbReference type="NCBI Taxonomy" id="408172"/>
    <lineage>
        <taxon>unclassified sequences</taxon>
        <taxon>metagenomes</taxon>
        <taxon>ecological metagenomes</taxon>
    </lineage>
</organism>
<sequence>MTGKIYKVTKIDQNNNLIAFMASTEGWRMKFKIFFV</sequence>
<proteinExistence type="predicted"/>
<gene>
    <name evidence="1" type="ORF">METZ01_LOCUS447061</name>
</gene>
<reference evidence="1" key="1">
    <citation type="submission" date="2018-05" db="EMBL/GenBank/DDBJ databases">
        <authorList>
            <person name="Lanie J.A."/>
            <person name="Ng W.-L."/>
            <person name="Kazmierczak K.M."/>
            <person name="Andrzejewski T.M."/>
            <person name="Davidsen T.M."/>
            <person name="Wayne K.J."/>
            <person name="Tettelin H."/>
            <person name="Glass J.I."/>
            <person name="Rusch D."/>
            <person name="Podicherti R."/>
            <person name="Tsui H.-C.T."/>
            <person name="Winkler M.E."/>
        </authorList>
    </citation>
    <scope>NUCLEOTIDE SEQUENCE</scope>
</reference>
<dbReference type="EMBL" id="UINC01183437">
    <property type="protein sequence ID" value="SVD94207.1"/>
    <property type="molecule type" value="Genomic_DNA"/>
</dbReference>